<gene>
    <name evidence="3" type="ORF">DCC88_11530</name>
</gene>
<sequence>MMEEKKILISRIDNIGDVVLTLPIAGAIKEHFPNSKIFFLGKSYTKPIIESCSHIDCFLDWDQILSSNNFKLLKNNDIDTVIHVFPNKKVSQLSKEIAIKTRIGTNRRFFHWLYCNKFVNLSRKNSSLHEAQLNLKLLKPIGIKKIPTLKEIPNYYGLNKIKPLPGKFLNLLDNNKFKLILHPKSKGSAREWGINNFIALANLLPKDKFQVFFSGNKEESNIIKNQIIPNCLNCIDVSNLFNLEEFISFIFLCDGLVANSTGPLHIAAALGKHTIGLYPPIESMSVKRWGPIGKKAQFITGIPKNNSIYCNQICSNQNSCLCMASILPNLLKENILKWYLNN</sequence>
<organism evidence="3 4">
    <name type="scientific">Spirobacillus cienkowskii</name>
    <dbReference type="NCBI Taxonomy" id="495820"/>
    <lineage>
        <taxon>Bacteria</taxon>
        <taxon>Pseudomonadati</taxon>
        <taxon>Bdellovibrionota</taxon>
        <taxon>Oligoflexia</taxon>
        <taxon>Silvanigrellales</taxon>
        <taxon>Spirobacillus</taxon>
    </lineage>
</organism>
<dbReference type="PANTHER" id="PTHR30160:SF15">
    <property type="entry name" value="GLYCOSYLTRANSFERASE HI_0523-RELATED"/>
    <property type="match status" value="1"/>
</dbReference>
<dbReference type="GO" id="GO:0009244">
    <property type="term" value="P:lipopolysaccharide core region biosynthetic process"/>
    <property type="evidence" value="ECO:0007669"/>
    <property type="project" value="TreeGrafter"/>
</dbReference>
<dbReference type="AlphaFoldDB" id="A0A369KQM1"/>
<dbReference type="Gene3D" id="3.40.50.2000">
    <property type="entry name" value="Glycogen Phosphorylase B"/>
    <property type="match status" value="2"/>
</dbReference>
<name>A0A369KQM1_9BACT</name>
<dbReference type="Proteomes" id="UP000253934">
    <property type="component" value="Unassembled WGS sequence"/>
</dbReference>
<dbReference type="InterPro" id="IPR051199">
    <property type="entry name" value="LPS_LOS_Heptosyltrfase"/>
</dbReference>
<keyword evidence="4" id="KW-1185">Reference proteome</keyword>
<dbReference type="EMBL" id="QOVW01000099">
    <property type="protein sequence ID" value="RDB35167.1"/>
    <property type="molecule type" value="Genomic_DNA"/>
</dbReference>
<comment type="caution">
    <text evidence="3">The sequence shown here is derived from an EMBL/GenBank/DDBJ whole genome shotgun (WGS) entry which is preliminary data.</text>
</comment>
<keyword evidence="2" id="KW-0808">Transferase</keyword>
<dbReference type="GO" id="GO:0008713">
    <property type="term" value="F:ADP-heptose-lipopolysaccharide heptosyltransferase activity"/>
    <property type="evidence" value="ECO:0007669"/>
    <property type="project" value="TreeGrafter"/>
</dbReference>
<evidence type="ECO:0000256" key="2">
    <source>
        <dbReference type="ARBA" id="ARBA00022679"/>
    </source>
</evidence>
<proteinExistence type="predicted"/>
<accession>A0A369KQM1</accession>
<protein>
    <submittedName>
        <fullName evidence="3">Lipopolysaccharide heptosyltransferase family protein</fullName>
    </submittedName>
</protein>
<dbReference type="Pfam" id="PF01075">
    <property type="entry name" value="Glyco_transf_9"/>
    <property type="match status" value="1"/>
</dbReference>
<dbReference type="SUPFAM" id="SSF53756">
    <property type="entry name" value="UDP-Glycosyltransferase/glycogen phosphorylase"/>
    <property type="match status" value="1"/>
</dbReference>
<evidence type="ECO:0000313" key="4">
    <source>
        <dbReference type="Proteomes" id="UP000253934"/>
    </source>
</evidence>
<keyword evidence="1" id="KW-0328">Glycosyltransferase</keyword>
<dbReference type="CDD" id="cd03789">
    <property type="entry name" value="GT9_LPS_heptosyltransferase"/>
    <property type="match status" value="1"/>
</dbReference>
<evidence type="ECO:0000256" key="1">
    <source>
        <dbReference type="ARBA" id="ARBA00022676"/>
    </source>
</evidence>
<reference evidence="3" key="1">
    <citation type="submission" date="2018-04" db="EMBL/GenBank/DDBJ databases">
        <title>Draft genome sequence of the Candidatus Spirobacillus cienkowskii, a pathogen of freshwater Daphnia species, reconstructed from hemolymph metagenomic reads.</title>
        <authorList>
            <person name="Bresciani L."/>
            <person name="Lemos L.N."/>
            <person name="Wale N."/>
            <person name="Lin J.Y."/>
            <person name="Fernandes G.R."/>
            <person name="Duffy M.A."/>
            <person name="Rodrigues J.M."/>
        </authorList>
    </citation>
    <scope>NUCLEOTIDE SEQUENCE [LARGE SCALE GENOMIC DNA]</scope>
    <source>
        <strain evidence="3">Binning01</strain>
    </source>
</reference>
<dbReference type="GO" id="GO:0005829">
    <property type="term" value="C:cytosol"/>
    <property type="evidence" value="ECO:0007669"/>
    <property type="project" value="TreeGrafter"/>
</dbReference>
<dbReference type="PANTHER" id="PTHR30160">
    <property type="entry name" value="TETRAACYLDISACCHARIDE 4'-KINASE-RELATED"/>
    <property type="match status" value="1"/>
</dbReference>
<dbReference type="InterPro" id="IPR002201">
    <property type="entry name" value="Glyco_trans_9"/>
</dbReference>
<evidence type="ECO:0000313" key="3">
    <source>
        <dbReference type="EMBL" id="RDB35167.1"/>
    </source>
</evidence>